<dbReference type="EMBL" id="JAMKPW020000010">
    <property type="protein sequence ID" value="KAK8214819.1"/>
    <property type="molecule type" value="Genomic_DNA"/>
</dbReference>
<evidence type="ECO:0000313" key="1">
    <source>
        <dbReference type="EMBL" id="KAK8214819.1"/>
    </source>
</evidence>
<organism evidence="1 2">
    <name type="scientific">Zalaria obscura</name>
    <dbReference type="NCBI Taxonomy" id="2024903"/>
    <lineage>
        <taxon>Eukaryota</taxon>
        <taxon>Fungi</taxon>
        <taxon>Dikarya</taxon>
        <taxon>Ascomycota</taxon>
        <taxon>Pezizomycotina</taxon>
        <taxon>Dothideomycetes</taxon>
        <taxon>Dothideomycetidae</taxon>
        <taxon>Dothideales</taxon>
        <taxon>Zalariaceae</taxon>
        <taxon>Zalaria</taxon>
    </lineage>
</organism>
<keyword evidence="2" id="KW-1185">Reference proteome</keyword>
<gene>
    <name evidence="1" type="ORF">M8818_002402</name>
</gene>
<sequence>MARFLIQLLKMLSDANLKEAYSVRCVELKRKDRVVAQIDLEFKAGDAKSAKPLGSDITARTRGPLSIASLLGCLMSIGLLVASAARSDGMSLLATILLSFLSTLIGIGNKWKLQLRARNSSINAPPGDVVIRYANGSFLVVKCDEEIARELYFAPEDIQYMVSQAWVYRLISLVGTLMLMGGVIALANARLELQIAWAGAFITLNAIYWIIAALPQRLHWDLSCFEIREVGIEGGPVNENYTQALWRTIVVTQSTAWVKISHSAPRTEAWINWLDAAQMRASEASRVPGETINPRWNPSEAKNNMFKVPHWDPQAVLKGFIETKMPDKPIVQATQ</sequence>
<dbReference type="Proteomes" id="UP001320706">
    <property type="component" value="Unassembled WGS sequence"/>
</dbReference>
<name>A0ACC3SM56_9PEZI</name>
<evidence type="ECO:0000313" key="2">
    <source>
        <dbReference type="Proteomes" id="UP001320706"/>
    </source>
</evidence>
<protein>
    <submittedName>
        <fullName evidence="1">Uncharacterized protein</fullName>
    </submittedName>
</protein>
<proteinExistence type="predicted"/>
<accession>A0ACC3SM56</accession>
<reference evidence="1" key="1">
    <citation type="submission" date="2024-02" db="EMBL/GenBank/DDBJ databases">
        <title>Metagenome Assembled Genome of Zalaria obscura JY119.</title>
        <authorList>
            <person name="Vighnesh L."/>
            <person name="Jagadeeshwari U."/>
            <person name="Venkata Ramana C."/>
            <person name="Sasikala C."/>
        </authorList>
    </citation>
    <scope>NUCLEOTIDE SEQUENCE</scope>
    <source>
        <strain evidence="1">JY119</strain>
    </source>
</reference>
<comment type="caution">
    <text evidence="1">The sequence shown here is derived from an EMBL/GenBank/DDBJ whole genome shotgun (WGS) entry which is preliminary data.</text>
</comment>